<dbReference type="Pfam" id="PF14646">
    <property type="entry name" value="MYCBPAP"/>
    <property type="match status" value="1"/>
</dbReference>
<dbReference type="OrthoDB" id="10263316at2759"/>
<gene>
    <name evidence="2" type="ORF">PSYICH_LOCUS15129</name>
</gene>
<dbReference type="InterPro" id="IPR032707">
    <property type="entry name" value="MYCBPAP"/>
</dbReference>
<dbReference type="AlphaFoldDB" id="A0A9P0DC44"/>
<accession>A0A9P0DC44</accession>
<name>A0A9P0DC44_9CUCU</name>
<proteinExistence type="predicted"/>
<keyword evidence="3" id="KW-1185">Reference proteome</keyword>
<feature type="compositionally biased region" description="Basic and acidic residues" evidence="1">
    <location>
        <begin position="694"/>
        <end position="703"/>
    </location>
</feature>
<evidence type="ECO:0000313" key="2">
    <source>
        <dbReference type="EMBL" id="CAH1115646.1"/>
    </source>
</evidence>
<protein>
    <submittedName>
        <fullName evidence="2">Uncharacterized protein</fullName>
    </submittedName>
</protein>
<dbReference type="Proteomes" id="UP001153636">
    <property type="component" value="Chromosome 9"/>
</dbReference>
<dbReference type="PANTHER" id="PTHR48421:SF1">
    <property type="entry name" value="MYCBP-ASSOCIATED PROTEIN"/>
    <property type="match status" value="1"/>
</dbReference>
<reference evidence="2" key="1">
    <citation type="submission" date="2022-01" db="EMBL/GenBank/DDBJ databases">
        <authorList>
            <person name="King R."/>
        </authorList>
    </citation>
    <scope>NUCLEOTIDE SEQUENCE</scope>
</reference>
<dbReference type="EMBL" id="OV651821">
    <property type="protein sequence ID" value="CAH1115646.1"/>
    <property type="molecule type" value="Genomic_DNA"/>
</dbReference>
<feature type="region of interest" description="Disordered" evidence="1">
    <location>
        <begin position="690"/>
        <end position="720"/>
    </location>
</feature>
<evidence type="ECO:0000313" key="3">
    <source>
        <dbReference type="Proteomes" id="UP001153636"/>
    </source>
</evidence>
<dbReference type="PANTHER" id="PTHR48421">
    <property type="entry name" value="MYCBP-ASSOCIATED PROTEIN"/>
    <property type="match status" value="1"/>
</dbReference>
<sequence>MEEGCFYCKCFIKDNDKVKKESSVSDIPGCKDHLHNWERWLKERKHINQSLSKRLNRPKDHLLMNATEEERKIMEEKILFVNDKNYAYFDKYRGNPEWFKLRPRLFQRCRNDPIIEAVVLKGEKREVVPIVYVETPTRILKEKDILPRTRNFLARWQKGTYRQAVFKRIRKNMKFLEPHRPNLSELIVTGHKVGGPKEKITGPCPGGPCKASDSCIKKNCYPPLPAIQLPNIFCNTCDSVSITVNSLPTTSLIINGIEITPAIIEKGKMKMRLLFTSNLIPKVPLQKSITFENCGSTTLRIQFHKQQKFRTFRDIIPHVRISTPFYFNKDEIILLPRQKIDLPIWFKTPKTGHFIESWEMTTSPKLWPDIFIFTISLQGIVYREDCYLIAKGIESMLESRIRYTLVKEIIKDIIDTTKFEQSQLYTYMYTEKDLFESINMEKWGSANRPKYLYDKDIVTQLKKLYYTVRSNDDPLHWNYSITTLKEATRKRDVLDFIDNLYKECMKVKDRAEVLREMYDVPNTQQKPGDGEKSAVEVRSVARQPVGAESKTQAASHLSSDHKISYARYYELNTLLQKLERAVMIPNSQRSKYSEAFFIWRFYLNKISYELDNYNTTTVTDVDYNKIRRIEDLPERLIFERFDDIWAKRTRLVKFDSNVLNKYPAKPKPKFLEEIPPDDLEAVYQTYVSRQTSQENKKKKEVGKPQEAPTKAKHIQSKNSLNPDRDIEGFDPYADLMSDIVIGANVMHQRKLIMLTELDQSDSTNSLIPSPIPYQEKYLIVYTNLCSAIDALVNTIETMSEKKIAIPTLGELARCKVVNTETTYLEKPMSATESRIDASADEYYQYLIDTYLKDANTQDYFIGEKTVPIVEKLQEFFSSSTSDMRFDRTYTSMEYLVMEVKEEAKSTVGVQTSETEEFLKPISNILIRPDIVSHSYIVNEDLLYEESEIPCGEEEPVEENFYIVESNECLPPEPDQPYSPESQLW</sequence>
<evidence type="ECO:0000256" key="1">
    <source>
        <dbReference type="SAM" id="MobiDB-lite"/>
    </source>
</evidence>
<organism evidence="2 3">
    <name type="scientific">Psylliodes chrysocephalus</name>
    <dbReference type="NCBI Taxonomy" id="3402493"/>
    <lineage>
        <taxon>Eukaryota</taxon>
        <taxon>Metazoa</taxon>
        <taxon>Ecdysozoa</taxon>
        <taxon>Arthropoda</taxon>
        <taxon>Hexapoda</taxon>
        <taxon>Insecta</taxon>
        <taxon>Pterygota</taxon>
        <taxon>Neoptera</taxon>
        <taxon>Endopterygota</taxon>
        <taxon>Coleoptera</taxon>
        <taxon>Polyphaga</taxon>
        <taxon>Cucujiformia</taxon>
        <taxon>Chrysomeloidea</taxon>
        <taxon>Chrysomelidae</taxon>
        <taxon>Galerucinae</taxon>
        <taxon>Alticini</taxon>
        <taxon>Psylliodes</taxon>
    </lineage>
</organism>